<dbReference type="AlphaFoldDB" id="A0A8H3FII2"/>
<dbReference type="EMBL" id="CAJPDQ010000025">
    <property type="protein sequence ID" value="CAF9926591.1"/>
    <property type="molecule type" value="Genomic_DNA"/>
</dbReference>
<dbReference type="GO" id="GO:0043386">
    <property type="term" value="P:mycotoxin biosynthetic process"/>
    <property type="evidence" value="ECO:0007669"/>
    <property type="project" value="InterPro"/>
</dbReference>
<evidence type="ECO:0000313" key="3">
    <source>
        <dbReference type="Proteomes" id="UP000664169"/>
    </source>
</evidence>
<protein>
    <recommendedName>
        <fullName evidence="4">Tat pathway signal sequence</fullName>
    </recommendedName>
</protein>
<dbReference type="Proteomes" id="UP000664169">
    <property type="component" value="Unassembled WGS sequence"/>
</dbReference>
<dbReference type="PANTHER" id="PTHR33365:SF7">
    <property type="entry name" value="TAT PATHWAY SIGNAL SEQUENCE"/>
    <property type="match status" value="1"/>
</dbReference>
<dbReference type="Pfam" id="PF11807">
    <property type="entry name" value="UstYa"/>
    <property type="match status" value="1"/>
</dbReference>
<reference evidence="2" key="1">
    <citation type="submission" date="2021-03" db="EMBL/GenBank/DDBJ databases">
        <authorList>
            <person name="Tagirdzhanova G."/>
        </authorList>
    </citation>
    <scope>NUCLEOTIDE SEQUENCE</scope>
</reference>
<evidence type="ECO:0008006" key="4">
    <source>
        <dbReference type="Google" id="ProtNLM"/>
    </source>
</evidence>
<dbReference type="InterPro" id="IPR021765">
    <property type="entry name" value="UstYa-like"/>
</dbReference>
<organism evidence="2 3">
    <name type="scientific">Gomphillus americanus</name>
    <dbReference type="NCBI Taxonomy" id="1940652"/>
    <lineage>
        <taxon>Eukaryota</taxon>
        <taxon>Fungi</taxon>
        <taxon>Dikarya</taxon>
        <taxon>Ascomycota</taxon>
        <taxon>Pezizomycotina</taxon>
        <taxon>Lecanoromycetes</taxon>
        <taxon>OSLEUM clade</taxon>
        <taxon>Ostropomycetidae</taxon>
        <taxon>Ostropales</taxon>
        <taxon>Graphidaceae</taxon>
        <taxon>Gomphilloideae</taxon>
        <taxon>Gomphillus</taxon>
    </lineage>
</organism>
<dbReference type="PANTHER" id="PTHR33365">
    <property type="entry name" value="YALI0B05434P"/>
    <property type="match status" value="1"/>
</dbReference>
<comment type="similarity">
    <text evidence="1">Belongs to the ustYa family.</text>
</comment>
<accession>A0A8H3FII2</accession>
<name>A0A8H3FII2_9LECA</name>
<comment type="caution">
    <text evidence="2">The sequence shown here is derived from an EMBL/GenBank/DDBJ whole genome shotgun (WGS) entry which is preliminary data.</text>
</comment>
<proteinExistence type="inferred from homology"/>
<evidence type="ECO:0000313" key="2">
    <source>
        <dbReference type="EMBL" id="CAF9926591.1"/>
    </source>
</evidence>
<sequence>MTLITLPVCHKDHVSSLTFAAPAQSAIKWQRQWLDFEVDTNSKYKGNTSDADTAWEELFSYNNIRVTGEELSRMNRTSVELNDGSGEYLAALDVFHHLHCLKLIHKFIHGKEMGTSEKVTQAGHLDHCIDAVRQELMCRAEVTFTTYSWRPDLSFPWATLSYPHTCVNWDSILEWAKSRHVNIFEENILVNPLAQIGR</sequence>
<evidence type="ECO:0000256" key="1">
    <source>
        <dbReference type="ARBA" id="ARBA00035112"/>
    </source>
</evidence>
<keyword evidence="3" id="KW-1185">Reference proteome</keyword>
<gene>
    <name evidence="2" type="ORF">GOMPHAMPRED_004181</name>
</gene>
<dbReference type="OrthoDB" id="3687641at2759"/>